<dbReference type="Proteomes" id="UP000717585">
    <property type="component" value="Unassembled WGS sequence"/>
</dbReference>
<dbReference type="AlphaFoldDB" id="A0A8J6APQ2"/>
<name>A0A8J6APQ2_9EUKA</name>
<reference evidence="1" key="1">
    <citation type="submission" date="2021-05" db="EMBL/GenBank/DDBJ databases">
        <title>A free-living protist that lacks canonical eukaryotic 1 DNA replication and segregation systems.</title>
        <authorList>
            <person name="Salas-Leiva D.E."/>
            <person name="Tromer E.C."/>
            <person name="Curtis B.A."/>
            <person name="Jerlstrom-Hultqvist J."/>
            <person name="Kolisko M."/>
            <person name="Yi Z."/>
            <person name="Salas-Leiva J.S."/>
            <person name="Gallot-Lavallee L."/>
            <person name="Kops G.J.P.L."/>
            <person name="Archibald J.M."/>
            <person name="Simpson A.G.B."/>
            <person name="Roger A.J."/>
        </authorList>
    </citation>
    <scope>NUCLEOTIDE SEQUENCE</scope>
    <source>
        <strain evidence="1">BICM</strain>
    </source>
</reference>
<proteinExistence type="predicted"/>
<sequence length="633" mass="69883">MELEATLLLDNVPLHTERTTLETPVSHEELLIPNDVAEHADEFKDGFSLLSEYSKSVKPGEYSHTPSYGPMQTMSAVLIGKPGLDGGVDARSIAYPALLKDAIVLPIDFLLGTEFEKLSDAMLVDFSRWINGRSISTSLLHHALFQRPSLAGQVKGAWLFTVALLKTVSIWLDAVKASTFIEYEDFCTQTYQYEFPGHLSEVTLPRLRAAVEDDGTTPRIIPKTLMLLALAELGEAVLENNRDRIPAACRVFRDSLKSVTVGTEPIIDIMALGHAKTPMISKHFAARLAVSAVEDITYGSRGEWREELMVAAEGVVEATQDGLRFTPKSFIDFAESFYVCRESPIFRCVFQRWFTAESLCGGQFRVEELAAREFRTHRPGPALSLYQGNLSQLLSQVALCAGLTLSRATRVMRHTLALSCEIAHMHSADQYGLHARGIVVRLALGMLVGKGRLGNVHDGVVTPYAFVLRRIAGHATETADADPLAARFLAMTAAVANALAHSCVLADRINARPVLAGRDFESVFEQFRCLDGGLYREYTTFIKTIPKDPVLACSQCSKLWEGVQESFPADCSDVKTTLPDVTADYYRHVISDLATAVKGNALAMMVISRGRTRSVKFDWKMCDFVPRLAPMKQ</sequence>
<organism evidence="1 2">
    <name type="scientific">Carpediemonas membranifera</name>
    <dbReference type="NCBI Taxonomy" id="201153"/>
    <lineage>
        <taxon>Eukaryota</taxon>
        <taxon>Metamonada</taxon>
        <taxon>Carpediemonas-like organisms</taxon>
        <taxon>Carpediemonas</taxon>
    </lineage>
</organism>
<dbReference type="EMBL" id="JAHDYR010000066">
    <property type="protein sequence ID" value="KAG9390241.1"/>
    <property type="molecule type" value="Genomic_DNA"/>
</dbReference>
<gene>
    <name evidence="1" type="ORF">J8273_8281</name>
</gene>
<accession>A0A8J6APQ2</accession>
<dbReference type="OrthoDB" id="269405at2759"/>
<protein>
    <submittedName>
        <fullName evidence="1">Mak10 subunit NatC N(Alpha)-terminal acetyltransferase</fullName>
    </submittedName>
</protein>
<evidence type="ECO:0000313" key="1">
    <source>
        <dbReference type="EMBL" id="KAG9390241.1"/>
    </source>
</evidence>
<evidence type="ECO:0000313" key="2">
    <source>
        <dbReference type="Proteomes" id="UP000717585"/>
    </source>
</evidence>
<keyword evidence="2" id="KW-1185">Reference proteome</keyword>
<comment type="caution">
    <text evidence="1">The sequence shown here is derived from an EMBL/GenBank/DDBJ whole genome shotgun (WGS) entry which is preliminary data.</text>
</comment>